<keyword evidence="3 8" id="KW-0719">Serine esterase</keyword>
<dbReference type="Proteomes" id="UP000622610">
    <property type="component" value="Unassembled WGS sequence"/>
</dbReference>
<keyword evidence="10" id="KW-1185">Reference proteome</keyword>
<protein>
    <recommendedName>
        <fullName evidence="2 6">S-formylglutathione hydrolase</fullName>
        <ecNumber evidence="2 6">3.1.2.12</ecNumber>
    </recommendedName>
</protein>
<dbReference type="FunFam" id="3.40.50.1820:FF:000002">
    <property type="entry name" value="S-formylglutathione hydrolase"/>
    <property type="match status" value="1"/>
</dbReference>
<dbReference type="GO" id="GO:0052689">
    <property type="term" value="F:carboxylic ester hydrolase activity"/>
    <property type="evidence" value="ECO:0007669"/>
    <property type="project" value="UniProtKB-KW"/>
</dbReference>
<name>A0A917N3T6_9ENTE</name>
<evidence type="ECO:0000256" key="4">
    <source>
        <dbReference type="ARBA" id="ARBA00022801"/>
    </source>
</evidence>
<keyword evidence="4 8" id="KW-0378">Hydrolase</keyword>
<accession>A0A917N3T6</accession>
<dbReference type="InterPro" id="IPR000801">
    <property type="entry name" value="Esterase-like"/>
</dbReference>
<dbReference type="Pfam" id="PF00756">
    <property type="entry name" value="Esterase"/>
    <property type="match status" value="1"/>
</dbReference>
<comment type="catalytic activity">
    <reaction evidence="5 8">
        <text>S-formylglutathione + H2O = formate + glutathione + H(+)</text>
        <dbReference type="Rhea" id="RHEA:14961"/>
        <dbReference type="ChEBI" id="CHEBI:15377"/>
        <dbReference type="ChEBI" id="CHEBI:15378"/>
        <dbReference type="ChEBI" id="CHEBI:15740"/>
        <dbReference type="ChEBI" id="CHEBI:57688"/>
        <dbReference type="ChEBI" id="CHEBI:57925"/>
        <dbReference type="EC" id="3.1.2.12"/>
    </reaction>
</comment>
<dbReference type="RefSeq" id="WP_188366889.1">
    <property type="nucleotide sequence ID" value="NZ_BMDT01000002.1"/>
</dbReference>
<evidence type="ECO:0000256" key="1">
    <source>
        <dbReference type="ARBA" id="ARBA00005622"/>
    </source>
</evidence>
<dbReference type="PANTHER" id="PTHR10061:SF0">
    <property type="entry name" value="S-FORMYLGLUTATHIONE HYDROLASE"/>
    <property type="match status" value="1"/>
</dbReference>
<evidence type="ECO:0000256" key="8">
    <source>
        <dbReference type="RuleBase" id="RU363068"/>
    </source>
</evidence>
<dbReference type="GO" id="GO:0046294">
    <property type="term" value="P:formaldehyde catabolic process"/>
    <property type="evidence" value="ECO:0007669"/>
    <property type="project" value="InterPro"/>
</dbReference>
<evidence type="ECO:0000256" key="3">
    <source>
        <dbReference type="ARBA" id="ARBA00022487"/>
    </source>
</evidence>
<evidence type="ECO:0000256" key="6">
    <source>
        <dbReference type="NCBIfam" id="TIGR02821"/>
    </source>
</evidence>
<reference evidence="9" key="2">
    <citation type="submission" date="2020-09" db="EMBL/GenBank/DDBJ databases">
        <authorList>
            <person name="Sun Q."/>
            <person name="Sedlacek I."/>
        </authorList>
    </citation>
    <scope>NUCLEOTIDE SEQUENCE</scope>
    <source>
        <strain evidence="9">CCM 8433</strain>
    </source>
</reference>
<evidence type="ECO:0000313" key="10">
    <source>
        <dbReference type="Proteomes" id="UP000622610"/>
    </source>
</evidence>
<dbReference type="NCBIfam" id="TIGR02821">
    <property type="entry name" value="fghA_ester_D"/>
    <property type="match status" value="1"/>
</dbReference>
<evidence type="ECO:0000256" key="5">
    <source>
        <dbReference type="ARBA" id="ARBA00047590"/>
    </source>
</evidence>
<evidence type="ECO:0000256" key="7">
    <source>
        <dbReference type="PIRSR" id="PIRSR614186-1"/>
    </source>
</evidence>
<dbReference type="SUPFAM" id="SSF53474">
    <property type="entry name" value="alpha/beta-Hydrolases"/>
    <property type="match status" value="1"/>
</dbReference>
<dbReference type="GO" id="GO:0018738">
    <property type="term" value="F:S-formylglutathione hydrolase activity"/>
    <property type="evidence" value="ECO:0007669"/>
    <property type="project" value="UniProtKB-UniRule"/>
</dbReference>
<dbReference type="InterPro" id="IPR014186">
    <property type="entry name" value="S-formylglutathione_hydrol"/>
</dbReference>
<proteinExistence type="inferred from homology"/>
<feature type="active site" description="Charge relay system" evidence="7">
    <location>
        <position position="256"/>
    </location>
</feature>
<comment type="similarity">
    <text evidence="1 8">Belongs to the esterase D family.</text>
</comment>
<dbReference type="EC" id="3.1.2.12" evidence="2 6"/>
<dbReference type="PANTHER" id="PTHR10061">
    <property type="entry name" value="S-FORMYLGLUTATHIONE HYDROLASE"/>
    <property type="match status" value="1"/>
</dbReference>
<dbReference type="Gene3D" id="3.40.50.1820">
    <property type="entry name" value="alpha/beta hydrolase"/>
    <property type="match status" value="1"/>
</dbReference>
<comment type="caution">
    <text evidence="9">The sequence shown here is derived from an EMBL/GenBank/DDBJ whole genome shotgun (WGS) entry which is preliminary data.</text>
</comment>
<feature type="active site" description="Charge relay system" evidence="7">
    <location>
        <position position="148"/>
    </location>
</feature>
<feature type="active site" description="Charge relay system" evidence="7">
    <location>
        <position position="223"/>
    </location>
</feature>
<dbReference type="InterPro" id="IPR029058">
    <property type="entry name" value="AB_hydrolase_fold"/>
</dbReference>
<gene>
    <name evidence="9" type="ORF">GCM10011482_06990</name>
</gene>
<organism evidence="9 10">
    <name type="scientific">Enterococcus alcedinis</name>
    <dbReference type="NCBI Taxonomy" id="1274384"/>
    <lineage>
        <taxon>Bacteria</taxon>
        <taxon>Bacillati</taxon>
        <taxon>Bacillota</taxon>
        <taxon>Bacilli</taxon>
        <taxon>Lactobacillales</taxon>
        <taxon>Enterococcaceae</taxon>
        <taxon>Enterococcus</taxon>
    </lineage>
</organism>
<comment type="function">
    <text evidence="8">Serine hydrolase involved in the detoxification of formaldehyde.</text>
</comment>
<evidence type="ECO:0000313" key="9">
    <source>
        <dbReference type="EMBL" id="GGI65045.1"/>
    </source>
</evidence>
<dbReference type="GO" id="GO:0005829">
    <property type="term" value="C:cytosol"/>
    <property type="evidence" value="ECO:0007669"/>
    <property type="project" value="TreeGrafter"/>
</dbReference>
<sequence length="277" mass="31162">MTVELLETALAFGGEQRKYRHDSEVLQCAMTFSLYLPSNSEGKELPLLWWLSGLTCTDDNFSQKSGFQRLAEKYQMAVVIPDTSPRGADVADDTGWDLGQGAGFYVDATQMPWAQNYQMYTYLTQELSEVVKPLIPNFSGKESITGHSMGGHGALVLGLRNPDRFQAISAFAPILNPMQVPWGEKALTAYLGDDQTTWKAWDASELIKTAPQVPILITQGEADGFYETQLKETTFLKNALENDQKVDYQKFAGYDHSYFFISTFLEDHFAFHAKYLK</sequence>
<dbReference type="EMBL" id="BMDT01000002">
    <property type="protein sequence ID" value="GGI65045.1"/>
    <property type="molecule type" value="Genomic_DNA"/>
</dbReference>
<evidence type="ECO:0000256" key="2">
    <source>
        <dbReference type="ARBA" id="ARBA00012479"/>
    </source>
</evidence>
<dbReference type="AlphaFoldDB" id="A0A917N3T6"/>
<reference evidence="9" key="1">
    <citation type="journal article" date="2014" name="Int. J. Syst. Evol. Microbiol.">
        <title>Complete genome sequence of Corynebacterium casei LMG S-19264T (=DSM 44701T), isolated from a smear-ripened cheese.</title>
        <authorList>
            <consortium name="US DOE Joint Genome Institute (JGI-PGF)"/>
            <person name="Walter F."/>
            <person name="Albersmeier A."/>
            <person name="Kalinowski J."/>
            <person name="Ruckert C."/>
        </authorList>
    </citation>
    <scope>NUCLEOTIDE SEQUENCE</scope>
    <source>
        <strain evidence="9">CCM 8433</strain>
    </source>
</reference>